<feature type="coiled-coil region" evidence="9">
    <location>
        <begin position="170"/>
        <end position="201"/>
    </location>
</feature>
<evidence type="ECO:0000256" key="3">
    <source>
        <dbReference type="ARBA" id="ARBA00019691"/>
    </source>
</evidence>
<evidence type="ECO:0000256" key="1">
    <source>
        <dbReference type="ARBA" id="ARBA00004123"/>
    </source>
</evidence>
<dbReference type="Gene3D" id="6.10.280.10">
    <property type="entry name" value="Mediator complex, subunit Med21"/>
    <property type="match status" value="1"/>
</dbReference>
<evidence type="ECO:0000313" key="13">
    <source>
        <dbReference type="Proteomes" id="UP000199727"/>
    </source>
</evidence>
<comment type="subunit">
    <text evidence="8">Component of the Mediator complex.</text>
</comment>
<dbReference type="EMBL" id="AMKT01000113">
    <property type="protein sequence ID" value="OXG10288.1"/>
    <property type="molecule type" value="Genomic_DNA"/>
</dbReference>
<organism evidence="12 13">
    <name type="scientific">Cryptococcus neoformans Tu259-1</name>
    <dbReference type="NCBI Taxonomy" id="1230072"/>
    <lineage>
        <taxon>Eukaryota</taxon>
        <taxon>Fungi</taxon>
        <taxon>Dikarya</taxon>
        <taxon>Basidiomycota</taxon>
        <taxon>Agaricomycotina</taxon>
        <taxon>Tremellomycetes</taxon>
        <taxon>Tremellales</taxon>
        <taxon>Cryptococcaceae</taxon>
        <taxon>Cryptococcus</taxon>
        <taxon>Cryptococcus neoformans species complex</taxon>
    </lineage>
</organism>
<name>A0A854Q4H6_CRYNE</name>
<comment type="function">
    <text evidence="8">Component of the Mediator complex, a coactivator involved in the regulated transcription of nearly all RNA polymerase II-dependent genes. Mediator functions as a bridge to convey information from gene-specific regulatory proteins to the basal RNA polymerase II transcription machinery. Mediator is recruited to promoters by direct interactions with regulatory proteins and serves as a scaffold for the assembly of a functional preinitiation complex with RNA polymerase II and the general transcription factors.</text>
</comment>
<feature type="chain" id="PRO_5032273411" description="Mediator of RNA polymerase II transcription subunit 21" evidence="11">
    <location>
        <begin position="32"/>
        <end position="232"/>
    </location>
</feature>
<dbReference type="OrthoDB" id="526653at2759"/>
<feature type="signal peptide" evidence="11">
    <location>
        <begin position="1"/>
        <end position="31"/>
    </location>
</feature>
<gene>
    <name evidence="12" type="ORF">C361_06985</name>
</gene>
<keyword evidence="9" id="KW-0175">Coiled coil</keyword>
<dbReference type="PANTHER" id="PTHR13381">
    <property type="entry name" value="RNA POLYMERASE II HOLOENZYME COMPONENT SRB7"/>
    <property type="match status" value="1"/>
</dbReference>
<comment type="subcellular location">
    <subcellularLocation>
        <location evidence="1 8">Nucleus</location>
    </subcellularLocation>
</comment>
<evidence type="ECO:0000313" key="12">
    <source>
        <dbReference type="EMBL" id="OXG10288.1"/>
    </source>
</evidence>
<evidence type="ECO:0000256" key="8">
    <source>
        <dbReference type="RuleBase" id="RU366036"/>
    </source>
</evidence>
<reference evidence="12 13" key="1">
    <citation type="submission" date="2017-06" db="EMBL/GenBank/DDBJ databases">
        <title>Global population genomics of the pathogenic fungus Cryptococcus neoformans var. grubii.</title>
        <authorList>
            <person name="Cuomo C."/>
            <person name="Litvintseva A."/>
            <person name="Chen Y."/>
            <person name="Young S."/>
            <person name="Zeng Q."/>
            <person name="Chapman S."/>
            <person name="Gujja S."/>
            <person name="Saif S."/>
            <person name="Birren B."/>
        </authorList>
    </citation>
    <scope>NUCLEOTIDE SEQUENCE [LARGE SCALE GENOMIC DNA]</scope>
    <source>
        <strain evidence="12 13">Tu259-1</strain>
    </source>
</reference>
<dbReference type="SUPFAM" id="SSF140718">
    <property type="entry name" value="Mediator hinge subcomplex-like"/>
    <property type="match status" value="1"/>
</dbReference>
<sequence>MTTTNPSRSGTGAGSFFSVLLLLLCLRLVHSSLFPYLAPANLPQSHVQVFLISTTGNINVPWHYTLCSPAMLHEELSTDMDRITQLQDAILDLLTITSTSIEYITKRTQFEQTSISIPTTLSTPNAANRVEYKAAIETFVADIVRRSKDIQHLIDGLPKPGDSSERAKRLIELQDEIKIANEEYKQVLKQSKELVNELQLALDHTLGESPKDISNQPANYPAGIPYHDQTQH</sequence>
<dbReference type="GO" id="GO:0016592">
    <property type="term" value="C:mediator complex"/>
    <property type="evidence" value="ECO:0007669"/>
    <property type="project" value="UniProtKB-UniRule"/>
</dbReference>
<accession>A0A854Q4H6</accession>
<protein>
    <recommendedName>
        <fullName evidence="3 8">Mediator of RNA polymerase II transcription subunit 21</fullName>
    </recommendedName>
</protein>
<evidence type="ECO:0000256" key="5">
    <source>
        <dbReference type="ARBA" id="ARBA00023159"/>
    </source>
</evidence>
<evidence type="ECO:0000256" key="7">
    <source>
        <dbReference type="ARBA" id="ARBA00023242"/>
    </source>
</evidence>
<keyword evidence="5 8" id="KW-0010">Activator</keyword>
<dbReference type="AlphaFoldDB" id="A0A854Q4H6"/>
<comment type="caution">
    <text evidence="12">The sequence shown here is derived from an EMBL/GenBank/DDBJ whole genome shotgun (WGS) entry which is preliminary data.</text>
</comment>
<evidence type="ECO:0000256" key="9">
    <source>
        <dbReference type="SAM" id="Coils"/>
    </source>
</evidence>
<keyword evidence="6 8" id="KW-0804">Transcription</keyword>
<dbReference type="GO" id="GO:0006357">
    <property type="term" value="P:regulation of transcription by RNA polymerase II"/>
    <property type="evidence" value="ECO:0007669"/>
    <property type="project" value="TreeGrafter"/>
</dbReference>
<dbReference type="InterPro" id="IPR021384">
    <property type="entry name" value="Mediator_Med21"/>
</dbReference>
<keyword evidence="4 8" id="KW-0805">Transcription regulation</keyword>
<comment type="similarity">
    <text evidence="2 8">Belongs to the Mediator complex subunit 21 family.</text>
</comment>
<evidence type="ECO:0000256" key="4">
    <source>
        <dbReference type="ARBA" id="ARBA00023015"/>
    </source>
</evidence>
<dbReference type="Pfam" id="PF11221">
    <property type="entry name" value="Med21"/>
    <property type="match status" value="1"/>
</dbReference>
<feature type="region of interest" description="Disordered" evidence="10">
    <location>
        <begin position="206"/>
        <end position="232"/>
    </location>
</feature>
<evidence type="ECO:0000256" key="10">
    <source>
        <dbReference type="SAM" id="MobiDB-lite"/>
    </source>
</evidence>
<evidence type="ECO:0000256" key="11">
    <source>
        <dbReference type="SAM" id="SignalP"/>
    </source>
</evidence>
<proteinExistence type="inferred from homology"/>
<dbReference type="GO" id="GO:0003712">
    <property type="term" value="F:transcription coregulator activity"/>
    <property type="evidence" value="ECO:0007669"/>
    <property type="project" value="TreeGrafter"/>
</dbReference>
<dbReference type="InterPro" id="IPR037212">
    <property type="entry name" value="Med7/Med21-like"/>
</dbReference>
<keyword evidence="7 8" id="KW-0539">Nucleus</keyword>
<dbReference type="Proteomes" id="UP000199727">
    <property type="component" value="Unassembled WGS sequence"/>
</dbReference>
<evidence type="ECO:0000256" key="2">
    <source>
        <dbReference type="ARBA" id="ARBA00005770"/>
    </source>
</evidence>
<evidence type="ECO:0000256" key="6">
    <source>
        <dbReference type="ARBA" id="ARBA00023163"/>
    </source>
</evidence>
<dbReference type="PANTHER" id="PTHR13381:SF0">
    <property type="entry name" value="MEDIATOR OF RNA POLYMERASE II TRANSCRIPTION SUBUNIT 21"/>
    <property type="match status" value="1"/>
</dbReference>
<keyword evidence="11" id="KW-0732">Signal</keyword>